<reference evidence="1" key="1">
    <citation type="journal article" date="2024" name="J. Gen. Virol.">
        <title>Novel phages of Pseudomonas syringae unveil numerous potential auxiliary metabolic genes.</title>
        <authorList>
            <person name="Feltin C."/>
            <person name="Garneau J.R."/>
            <person name="Morris C.E."/>
            <person name="Berard A."/>
            <person name="Torres-Barcelo C."/>
        </authorList>
    </citation>
    <scope>NUCLEOTIDE SEQUENCE</scope>
</reference>
<dbReference type="EMBL" id="PP179325">
    <property type="protein sequence ID" value="XAI70544.1"/>
    <property type="molecule type" value="Genomic_DNA"/>
</dbReference>
<sequence length="104" mass="11384">MIDLELQKFISHTTNWHTHQIGLLQRIIDAPEGTPIKIGENQADEIVLTGERSEGFRVAIHVVMVLLGKLPFHIEAEGADEVPASLKDVPGLQVIDTASGLPKQ</sequence>
<protein>
    <submittedName>
        <fullName evidence="1">Uncharacterized protein</fullName>
    </submittedName>
</protein>
<proteinExistence type="predicted"/>
<organism evidence="1">
    <name type="scientific">Pseudomonas phage Touem01</name>
    <dbReference type="NCBI Taxonomy" id="3138548"/>
    <lineage>
        <taxon>Viruses</taxon>
    </lineage>
</organism>
<name>A0AAU6W353_9VIRU</name>
<gene>
    <name evidence="1" type="ORF">Touem01_00015</name>
</gene>
<accession>A0AAU6W353</accession>
<evidence type="ECO:0000313" key="1">
    <source>
        <dbReference type="EMBL" id="XAI70544.1"/>
    </source>
</evidence>